<evidence type="ECO:0000313" key="2">
    <source>
        <dbReference type="EMBL" id="CAB0013655.1"/>
    </source>
</evidence>
<evidence type="ECO:0000256" key="1">
    <source>
        <dbReference type="SAM" id="MobiDB-lite"/>
    </source>
</evidence>
<organism evidence="2 3">
    <name type="scientific">Nesidiocoris tenuis</name>
    <dbReference type="NCBI Taxonomy" id="355587"/>
    <lineage>
        <taxon>Eukaryota</taxon>
        <taxon>Metazoa</taxon>
        <taxon>Ecdysozoa</taxon>
        <taxon>Arthropoda</taxon>
        <taxon>Hexapoda</taxon>
        <taxon>Insecta</taxon>
        <taxon>Pterygota</taxon>
        <taxon>Neoptera</taxon>
        <taxon>Paraneoptera</taxon>
        <taxon>Hemiptera</taxon>
        <taxon>Heteroptera</taxon>
        <taxon>Panheteroptera</taxon>
        <taxon>Cimicomorpha</taxon>
        <taxon>Miridae</taxon>
        <taxon>Dicyphina</taxon>
        <taxon>Nesidiocoris</taxon>
    </lineage>
</organism>
<dbReference type="Proteomes" id="UP000479000">
    <property type="component" value="Unassembled WGS sequence"/>
</dbReference>
<keyword evidence="3" id="KW-1185">Reference proteome</keyword>
<evidence type="ECO:0000313" key="3">
    <source>
        <dbReference type="Proteomes" id="UP000479000"/>
    </source>
</evidence>
<dbReference type="EMBL" id="CADCXU010026935">
    <property type="protein sequence ID" value="CAB0013655.1"/>
    <property type="molecule type" value="Genomic_DNA"/>
</dbReference>
<proteinExistence type="predicted"/>
<dbReference type="AlphaFoldDB" id="A0A6H5HCG0"/>
<sequence>MRSKPGFDNGTSERPTLRPSPGLYTGVVRRKALFIGERNDETQSDDGDPINFLLVPMKS</sequence>
<feature type="non-terminal residue" evidence="2">
    <location>
        <position position="59"/>
    </location>
</feature>
<protein>
    <submittedName>
        <fullName evidence="2">Uncharacterized protein</fullName>
    </submittedName>
</protein>
<feature type="region of interest" description="Disordered" evidence="1">
    <location>
        <begin position="1"/>
        <end position="23"/>
    </location>
</feature>
<gene>
    <name evidence="2" type="ORF">NTEN_LOCUS18245</name>
</gene>
<reference evidence="2 3" key="1">
    <citation type="submission" date="2020-02" db="EMBL/GenBank/DDBJ databases">
        <authorList>
            <person name="Ferguson B K."/>
        </authorList>
    </citation>
    <scope>NUCLEOTIDE SEQUENCE [LARGE SCALE GENOMIC DNA]</scope>
</reference>
<name>A0A6H5HCG0_9HEMI</name>
<accession>A0A6H5HCG0</accession>